<organism evidence="1 2">
    <name type="scientific">Copranaerobaculum intestinale</name>
    <dbReference type="NCBI Taxonomy" id="2692629"/>
    <lineage>
        <taxon>Bacteria</taxon>
        <taxon>Bacillati</taxon>
        <taxon>Bacillota</taxon>
        <taxon>Erysipelotrichia</taxon>
        <taxon>Erysipelotrichales</taxon>
        <taxon>Erysipelotrichaceae</taxon>
        <taxon>Copranaerobaculum</taxon>
    </lineage>
</organism>
<dbReference type="EMBL" id="WUUQ01000001">
    <property type="protein sequence ID" value="MXQ72557.1"/>
    <property type="molecule type" value="Genomic_DNA"/>
</dbReference>
<reference evidence="1 2" key="1">
    <citation type="submission" date="2019-12" db="EMBL/GenBank/DDBJ databases">
        <authorList>
            <person name="Yang R."/>
        </authorList>
    </citation>
    <scope>NUCLEOTIDE SEQUENCE [LARGE SCALE GENOMIC DNA]</scope>
    <source>
        <strain evidence="1 2">DONG20-135</strain>
    </source>
</reference>
<comment type="caution">
    <text evidence="1">The sequence shown here is derived from an EMBL/GenBank/DDBJ whole genome shotgun (WGS) entry which is preliminary data.</text>
</comment>
<protein>
    <submittedName>
        <fullName evidence="1">Uncharacterized protein</fullName>
    </submittedName>
</protein>
<dbReference type="AlphaFoldDB" id="A0A6N8U9P6"/>
<keyword evidence="2" id="KW-1185">Reference proteome</keyword>
<dbReference type="Proteomes" id="UP000434036">
    <property type="component" value="Unassembled WGS sequence"/>
</dbReference>
<gene>
    <name evidence="1" type="ORF">GSF08_01185</name>
</gene>
<proteinExistence type="predicted"/>
<evidence type="ECO:0000313" key="1">
    <source>
        <dbReference type="EMBL" id="MXQ72557.1"/>
    </source>
</evidence>
<accession>A0A6N8U9P6</accession>
<sequence length="78" mass="8848">MLEEGTEVYFLVSGYVLKGKVIDLHKTKDSYTFSIEGYGGCGGNHILSGDQLHRRIFLSEAEAQQYKDIEQMYLEGHC</sequence>
<evidence type="ECO:0000313" key="2">
    <source>
        <dbReference type="Proteomes" id="UP000434036"/>
    </source>
</evidence>
<name>A0A6N8U9P6_9FIRM</name>
<reference evidence="1 2" key="2">
    <citation type="submission" date="2020-01" db="EMBL/GenBank/DDBJ databases">
        <title>Clostridiaceae sp. nov. isolated from the gut of human by culturomics.</title>
        <authorList>
            <person name="Chang Y."/>
        </authorList>
    </citation>
    <scope>NUCLEOTIDE SEQUENCE [LARGE SCALE GENOMIC DNA]</scope>
    <source>
        <strain evidence="1 2">DONG20-135</strain>
    </source>
</reference>